<sequence length="60" mass="7133">MKNDKEKHLLRNLTSEPRVSPHWPAGVYQQRQSTYGGLPVHRDILTEPRQYLQNKKRKAH</sequence>
<comment type="caution">
    <text evidence="2">The sequence shown here is derived from an EMBL/GenBank/DDBJ whole genome shotgun (WGS) entry which is preliminary data.</text>
</comment>
<protein>
    <submittedName>
        <fullName evidence="2">Uncharacterized protein</fullName>
    </submittedName>
</protein>
<evidence type="ECO:0000313" key="2">
    <source>
        <dbReference type="EMBL" id="MPC77712.1"/>
    </source>
</evidence>
<organism evidence="2 3">
    <name type="scientific">Portunus trituberculatus</name>
    <name type="common">Swimming crab</name>
    <name type="synonym">Neptunus trituberculatus</name>
    <dbReference type="NCBI Taxonomy" id="210409"/>
    <lineage>
        <taxon>Eukaryota</taxon>
        <taxon>Metazoa</taxon>
        <taxon>Ecdysozoa</taxon>
        <taxon>Arthropoda</taxon>
        <taxon>Crustacea</taxon>
        <taxon>Multicrustacea</taxon>
        <taxon>Malacostraca</taxon>
        <taxon>Eumalacostraca</taxon>
        <taxon>Eucarida</taxon>
        <taxon>Decapoda</taxon>
        <taxon>Pleocyemata</taxon>
        <taxon>Brachyura</taxon>
        <taxon>Eubrachyura</taxon>
        <taxon>Portunoidea</taxon>
        <taxon>Portunidae</taxon>
        <taxon>Portuninae</taxon>
        <taxon>Portunus</taxon>
    </lineage>
</organism>
<gene>
    <name evidence="2" type="ORF">E2C01_072176</name>
</gene>
<accession>A0A5B7I1X9</accession>
<name>A0A5B7I1X9_PORTR</name>
<reference evidence="2 3" key="1">
    <citation type="submission" date="2019-05" db="EMBL/GenBank/DDBJ databases">
        <title>Another draft genome of Portunus trituberculatus and its Hox gene families provides insights of decapod evolution.</title>
        <authorList>
            <person name="Jeong J.-H."/>
            <person name="Song I."/>
            <person name="Kim S."/>
            <person name="Choi T."/>
            <person name="Kim D."/>
            <person name="Ryu S."/>
            <person name="Kim W."/>
        </authorList>
    </citation>
    <scope>NUCLEOTIDE SEQUENCE [LARGE SCALE GENOMIC DNA]</scope>
    <source>
        <tissue evidence="2">Muscle</tissue>
    </source>
</reference>
<proteinExistence type="predicted"/>
<evidence type="ECO:0000313" key="3">
    <source>
        <dbReference type="Proteomes" id="UP000324222"/>
    </source>
</evidence>
<keyword evidence="3" id="KW-1185">Reference proteome</keyword>
<dbReference type="AlphaFoldDB" id="A0A5B7I1X9"/>
<dbReference type="EMBL" id="VSRR010046552">
    <property type="protein sequence ID" value="MPC77712.1"/>
    <property type="molecule type" value="Genomic_DNA"/>
</dbReference>
<evidence type="ECO:0000256" key="1">
    <source>
        <dbReference type="SAM" id="MobiDB-lite"/>
    </source>
</evidence>
<feature type="region of interest" description="Disordered" evidence="1">
    <location>
        <begin position="1"/>
        <end position="25"/>
    </location>
</feature>
<dbReference type="Proteomes" id="UP000324222">
    <property type="component" value="Unassembled WGS sequence"/>
</dbReference>